<name>A0A6A5JZF3_9PLEO</name>
<sequence>MASTLKLRLEHSLRHVGRSDMGVCGELTEKILRQHSKRQNLGDIVSAQRDEHRQRRDLDRRGIHYARADNIPRHSQLHRPVHHPSVADRQSEQLYREILRCGRRNERDSGAIAEGIALYRNLNELKVPVRPEYRLRRLRGLADGLMKWLQTAAETVKRLGPGVLKVNWCRDAFLNLDTFLKTEAEFGRIPDEWSKYRRALKEFTELAGWNLVNSTSSSNQSSGTNDGNDTVMDDAAGGTDEVTDCEEMDCGGEATDPLTAFKMSGGLFGCPAPSVGSSTGSWNTLSSFGASMLGSSTASAGSASTLNLSSSSGSTISSTVSLPGASGSKAPVKPASQVAVLVAAKDASQAEVISGTGSFSSSAITSPSTLASFFSNTHFKSAIAAEIAALKTRLNHSQCIRDEDVALLNRSCDWIISNAKAAWWDKDIDLEDDVGDWREKILDLAEVLKKVEVTALTENAKEVEKKIGDAIEAGSGDDEIQGGMP</sequence>
<dbReference type="EMBL" id="ML975468">
    <property type="protein sequence ID" value="KAF1829080.1"/>
    <property type="molecule type" value="Genomic_DNA"/>
</dbReference>
<gene>
    <name evidence="2" type="ORF">BDW02DRAFT_602845</name>
</gene>
<evidence type="ECO:0000313" key="2">
    <source>
        <dbReference type="EMBL" id="KAF1829080.1"/>
    </source>
</evidence>
<dbReference type="OrthoDB" id="3694736at2759"/>
<reference evidence="2" key="1">
    <citation type="submission" date="2020-01" db="EMBL/GenBank/DDBJ databases">
        <authorList>
            <consortium name="DOE Joint Genome Institute"/>
            <person name="Haridas S."/>
            <person name="Albert R."/>
            <person name="Binder M."/>
            <person name="Bloem J."/>
            <person name="Labutti K."/>
            <person name="Salamov A."/>
            <person name="Andreopoulos B."/>
            <person name="Baker S.E."/>
            <person name="Barry K."/>
            <person name="Bills G."/>
            <person name="Bluhm B.H."/>
            <person name="Cannon C."/>
            <person name="Castanera R."/>
            <person name="Culley D.E."/>
            <person name="Daum C."/>
            <person name="Ezra D."/>
            <person name="Gonzalez J.B."/>
            <person name="Henrissat B."/>
            <person name="Kuo A."/>
            <person name="Liang C."/>
            <person name="Lipzen A."/>
            <person name="Lutzoni F."/>
            <person name="Magnuson J."/>
            <person name="Mondo S."/>
            <person name="Nolan M."/>
            <person name="Ohm R."/>
            <person name="Pangilinan J."/>
            <person name="Park H.-J."/>
            <person name="Ramirez L."/>
            <person name="Alfaro M."/>
            <person name="Sun H."/>
            <person name="Tritt A."/>
            <person name="Yoshinaga Y."/>
            <person name="Zwiers L.-H."/>
            <person name="Turgeon B.G."/>
            <person name="Goodwin S.B."/>
            <person name="Spatafora J.W."/>
            <person name="Crous P.W."/>
            <person name="Grigoriev I.V."/>
        </authorList>
    </citation>
    <scope>NUCLEOTIDE SEQUENCE</scope>
    <source>
        <strain evidence="2">P77</strain>
    </source>
</reference>
<evidence type="ECO:0000256" key="1">
    <source>
        <dbReference type="SAM" id="MobiDB-lite"/>
    </source>
</evidence>
<organism evidence="2 3">
    <name type="scientific">Decorospora gaudefroyi</name>
    <dbReference type="NCBI Taxonomy" id="184978"/>
    <lineage>
        <taxon>Eukaryota</taxon>
        <taxon>Fungi</taxon>
        <taxon>Dikarya</taxon>
        <taxon>Ascomycota</taxon>
        <taxon>Pezizomycotina</taxon>
        <taxon>Dothideomycetes</taxon>
        <taxon>Pleosporomycetidae</taxon>
        <taxon>Pleosporales</taxon>
        <taxon>Pleosporineae</taxon>
        <taxon>Pleosporaceae</taxon>
        <taxon>Decorospora</taxon>
    </lineage>
</organism>
<feature type="region of interest" description="Disordered" evidence="1">
    <location>
        <begin position="214"/>
        <end position="235"/>
    </location>
</feature>
<dbReference type="Proteomes" id="UP000800040">
    <property type="component" value="Unassembled WGS sequence"/>
</dbReference>
<evidence type="ECO:0000313" key="3">
    <source>
        <dbReference type="Proteomes" id="UP000800040"/>
    </source>
</evidence>
<dbReference type="AlphaFoldDB" id="A0A6A5JZF3"/>
<protein>
    <submittedName>
        <fullName evidence="2">Uncharacterized protein</fullName>
    </submittedName>
</protein>
<accession>A0A6A5JZF3</accession>
<keyword evidence="3" id="KW-1185">Reference proteome</keyword>
<proteinExistence type="predicted"/>
<feature type="compositionally biased region" description="Low complexity" evidence="1">
    <location>
        <begin position="214"/>
        <end position="229"/>
    </location>
</feature>